<keyword evidence="3" id="KW-1185">Reference proteome</keyword>
<protein>
    <recommendedName>
        <fullName evidence="1">GmrSD restriction endonucleases N-terminal domain-containing protein</fullName>
    </recommendedName>
</protein>
<name>A0A089L665_PAEBO</name>
<feature type="domain" description="GmrSD restriction endonucleases N-terminal" evidence="1">
    <location>
        <begin position="7"/>
        <end position="80"/>
    </location>
</feature>
<dbReference type="HOGENOM" id="CLU_2557190_0_0_9"/>
<organism evidence="2 3">
    <name type="scientific">Paenibacillus borealis</name>
    <dbReference type="NCBI Taxonomy" id="160799"/>
    <lineage>
        <taxon>Bacteria</taxon>
        <taxon>Bacillati</taxon>
        <taxon>Bacillota</taxon>
        <taxon>Bacilli</taxon>
        <taxon>Bacillales</taxon>
        <taxon>Paenibacillaceae</taxon>
        <taxon>Paenibacillus</taxon>
    </lineage>
</organism>
<dbReference type="EMBL" id="CP009285">
    <property type="protein sequence ID" value="AIQ56941.1"/>
    <property type="molecule type" value="Genomic_DNA"/>
</dbReference>
<dbReference type="Proteomes" id="UP000029518">
    <property type="component" value="Chromosome"/>
</dbReference>
<reference evidence="2" key="1">
    <citation type="submission" date="2014-08" db="EMBL/GenBank/DDBJ databases">
        <title>Comparative genomics of the Paenibacillus odorifer group.</title>
        <authorList>
            <person name="den Bakker H.C."/>
            <person name="Tsai Y.-C.Y.-C."/>
            <person name="Martin N."/>
            <person name="Korlach J."/>
            <person name="Wiedmann M."/>
        </authorList>
    </citation>
    <scope>NUCLEOTIDE SEQUENCE [LARGE SCALE GENOMIC DNA]</scope>
    <source>
        <strain evidence="2">DSM 13188</strain>
    </source>
</reference>
<gene>
    <name evidence="2" type="ORF">PBOR_08320</name>
</gene>
<dbReference type="AlphaFoldDB" id="A0A089L665"/>
<proteinExistence type="predicted"/>
<dbReference type="Pfam" id="PF03235">
    <property type="entry name" value="GmrSD_N"/>
    <property type="match status" value="1"/>
</dbReference>
<dbReference type="PANTHER" id="PTHR35149">
    <property type="entry name" value="SLL5132 PROTEIN"/>
    <property type="match status" value="1"/>
</dbReference>
<accession>A0A089L665</accession>
<evidence type="ECO:0000313" key="2">
    <source>
        <dbReference type="EMBL" id="AIQ56941.1"/>
    </source>
</evidence>
<evidence type="ECO:0000313" key="3">
    <source>
        <dbReference type="Proteomes" id="UP000029518"/>
    </source>
</evidence>
<evidence type="ECO:0000259" key="1">
    <source>
        <dbReference type="Pfam" id="PF03235"/>
    </source>
</evidence>
<dbReference type="InterPro" id="IPR004919">
    <property type="entry name" value="GmrSD_N"/>
</dbReference>
<sequence length="80" mass="9605">MQHLQSIQDIFQHKLFRIPDYQRGYAWEENQWLDLLEDLELLEDDQEHYTGTLVIHEAENEEDINDDEGNTLRVYDVVDG</sequence>
<dbReference type="PANTHER" id="PTHR35149:SF2">
    <property type="entry name" value="DUF262 DOMAIN-CONTAINING PROTEIN"/>
    <property type="match status" value="1"/>
</dbReference>
<dbReference type="KEGG" id="pbd:PBOR_08320"/>